<name>A0AA95MNS4_9BACI</name>
<dbReference type="GO" id="GO:0016301">
    <property type="term" value="F:kinase activity"/>
    <property type="evidence" value="ECO:0007669"/>
    <property type="project" value="UniProtKB-KW"/>
</dbReference>
<dbReference type="InterPro" id="IPR029056">
    <property type="entry name" value="Ribokinase-like"/>
</dbReference>
<proteinExistence type="predicted"/>
<evidence type="ECO:0000259" key="3">
    <source>
        <dbReference type="Pfam" id="PF00294"/>
    </source>
</evidence>
<evidence type="ECO:0000256" key="2">
    <source>
        <dbReference type="ARBA" id="ARBA00022777"/>
    </source>
</evidence>
<dbReference type="KEGG" id="nnv:QNH39_06260"/>
<reference evidence="4" key="1">
    <citation type="submission" date="2023-05" db="EMBL/GenBank/DDBJ databases">
        <title>Comparative genomics of Bacillaceae isolates and their secondary metabolite potential.</title>
        <authorList>
            <person name="Song L."/>
            <person name="Nielsen L.J."/>
            <person name="Mohite O."/>
            <person name="Xu X."/>
            <person name="Weber T."/>
            <person name="Kovacs A.T."/>
        </authorList>
    </citation>
    <scope>NUCLEOTIDE SEQUENCE</scope>
    <source>
        <strain evidence="4">XLM17</strain>
    </source>
</reference>
<keyword evidence="1" id="KW-0808">Transferase</keyword>
<evidence type="ECO:0000313" key="4">
    <source>
        <dbReference type="EMBL" id="WHY87454.1"/>
    </source>
</evidence>
<evidence type="ECO:0000256" key="1">
    <source>
        <dbReference type="ARBA" id="ARBA00022679"/>
    </source>
</evidence>
<keyword evidence="2 4" id="KW-0418">Kinase</keyword>
<protein>
    <submittedName>
        <fullName evidence="4">Carbohydrate kinase family protein</fullName>
    </submittedName>
</protein>
<dbReference type="InterPro" id="IPR002173">
    <property type="entry name" value="Carboh/pur_kinase_PfkB_CS"/>
</dbReference>
<feature type="domain" description="Carbohydrate kinase PfkB" evidence="3">
    <location>
        <begin position="12"/>
        <end position="303"/>
    </location>
</feature>
<dbReference type="CDD" id="cd01941">
    <property type="entry name" value="YeiC_kinase_like"/>
    <property type="match status" value="1"/>
</dbReference>
<dbReference type="PROSITE" id="PS00583">
    <property type="entry name" value="PFKB_KINASES_1"/>
    <property type="match status" value="1"/>
</dbReference>
<dbReference type="PANTHER" id="PTHR10584:SF166">
    <property type="entry name" value="RIBOKINASE"/>
    <property type="match status" value="1"/>
</dbReference>
<organism evidence="4 5">
    <name type="scientific">Neobacillus novalis</name>
    <dbReference type="NCBI Taxonomy" id="220687"/>
    <lineage>
        <taxon>Bacteria</taxon>
        <taxon>Bacillati</taxon>
        <taxon>Bacillota</taxon>
        <taxon>Bacilli</taxon>
        <taxon>Bacillales</taxon>
        <taxon>Bacillaceae</taxon>
        <taxon>Neobacillus</taxon>
    </lineage>
</organism>
<dbReference type="EMBL" id="CP126114">
    <property type="protein sequence ID" value="WHY87454.1"/>
    <property type="molecule type" value="Genomic_DNA"/>
</dbReference>
<dbReference type="PANTHER" id="PTHR10584">
    <property type="entry name" value="SUGAR KINASE"/>
    <property type="match status" value="1"/>
</dbReference>
<dbReference type="SUPFAM" id="SSF53613">
    <property type="entry name" value="Ribokinase-like"/>
    <property type="match status" value="1"/>
</dbReference>
<dbReference type="InterPro" id="IPR011611">
    <property type="entry name" value="PfkB_dom"/>
</dbReference>
<dbReference type="AlphaFoldDB" id="A0AA95MNS4"/>
<dbReference type="Pfam" id="PF00294">
    <property type="entry name" value="PfkB"/>
    <property type="match status" value="1"/>
</dbReference>
<accession>A0AA95MNS4</accession>
<gene>
    <name evidence="4" type="ORF">QNH39_06260</name>
</gene>
<keyword evidence="5" id="KW-1185">Reference proteome</keyword>
<dbReference type="PROSITE" id="PS00584">
    <property type="entry name" value="PFKB_KINASES_2"/>
    <property type="match status" value="1"/>
</dbReference>
<evidence type="ECO:0000313" key="5">
    <source>
        <dbReference type="Proteomes" id="UP001178288"/>
    </source>
</evidence>
<sequence length="325" mass="35130">MIKQNAIILEEKKVLCIGGANVDRKIQALKQLEYGTSNPAISTKSRGGVARNVAENSGRLGLNASLLAFIGSDADGEWLLQNTNHFADINLTEIIDGESTGTYTAVLDEEGEMAVAFADMAIYDEVEDSFFEKNWPHIQNAKMILLDTNFPAEVINEVINCSNEVGIPICIATVSAAKTAKLPVSLDGVTWLIANQKEAEALSKLEIISEGDFYRAAEIILKSGVEKVVITRKEKGLIYFTNNGEAGAIVPPSVPIVDVTGAGDALISGILFGYLKGLNTEDSCKIGVSCSMITVQTSETVHPDLNQQKLLETFQKYFSKGLSHR</sequence>
<dbReference type="RefSeq" id="WP_066083636.1">
    <property type="nucleotide sequence ID" value="NZ_CP126114.1"/>
</dbReference>
<dbReference type="Proteomes" id="UP001178288">
    <property type="component" value="Chromosome"/>
</dbReference>
<dbReference type="Gene3D" id="3.40.1190.20">
    <property type="match status" value="1"/>
</dbReference>